<dbReference type="KEGG" id="ths:TES1_0896"/>
<evidence type="ECO:0008006" key="3">
    <source>
        <dbReference type="Google" id="ProtNLM"/>
    </source>
</evidence>
<evidence type="ECO:0000313" key="1">
    <source>
        <dbReference type="EMBL" id="AHF80282.1"/>
    </source>
</evidence>
<reference evidence="1 2" key="1">
    <citation type="journal article" date="2014" name="Int. J. Syst. Evol. Microbiol.">
        <title>Thermococcus paralvinellae sp. nov. and Thermococcus cleftensis sp. nov. of hyperthermophilic heterotrophs from deep-sea hydrothermal vents.</title>
        <authorList>
            <person name="Hensley S.A."/>
            <person name="Jung J.H."/>
            <person name="Park C.S."/>
            <person name="Holden J.F."/>
        </authorList>
    </citation>
    <scope>NUCLEOTIDE SEQUENCE [LARGE SCALE GENOMIC DNA]</scope>
    <source>
        <strain evidence="1 2">ES1</strain>
    </source>
</reference>
<name>W0I699_9EURY</name>
<keyword evidence="2" id="KW-1185">Reference proteome</keyword>
<sequence>MALIILQSESSSIKDCLRDLAENAEKQFRMYKGTIRQAKIKLSFGAFMNVTMTLSIDQTKHAKKGIIATYSTGRNKQEALRKLQESINSQINNHVNIVDFEIGTYVTPVTRRTYAVGVVVYNTPLHKIELDKLSIKERRKILAKALELFNYNPKVLNISEVARTFGVSRDSIYYDIEQILKERKSAGS</sequence>
<proteinExistence type="predicted"/>
<dbReference type="Proteomes" id="UP000019027">
    <property type="component" value="Chromosome"/>
</dbReference>
<dbReference type="AlphaFoldDB" id="W0I699"/>
<dbReference type="GeneID" id="24906991"/>
<gene>
    <name evidence="1" type="ORF">TES1_0896</name>
</gene>
<accession>W0I699</accession>
<dbReference type="EMBL" id="CP006965">
    <property type="protein sequence ID" value="AHF80282.1"/>
    <property type="molecule type" value="Genomic_DNA"/>
</dbReference>
<dbReference type="RefSeq" id="WP_042680679.1">
    <property type="nucleotide sequence ID" value="NZ_CP006965.1"/>
</dbReference>
<dbReference type="OrthoDB" id="85398at2157"/>
<dbReference type="HOGENOM" id="CLU_126381_0_0_2"/>
<protein>
    <recommendedName>
        <fullName evidence="3">Helix-turn-helix type 11 domain-containing protein</fullName>
    </recommendedName>
</protein>
<evidence type="ECO:0000313" key="2">
    <source>
        <dbReference type="Proteomes" id="UP000019027"/>
    </source>
</evidence>
<organism evidence="1 2">
    <name type="scientific">Thermococcus paralvinellae</name>
    <dbReference type="NCBI Taxonomy" id="582419"/>
    <lineage>
        <taxon>Archaea</taxon>
        <taxon>Methanobacteriati</taxon>
        <taxon>Methanobacteriota</taxon>
        <taxon>Thermococci</taxon>
        <taxon>Thermococcales</taxon>
        <taxon>Thermococcaceae</taxon>
        <taxon>Thermococcus</taxon>
    </lineage>
</organism>